<dbReference type="SUPFAM" id="SSF109604">
    <property type="entry name" value="HD-domain/PDEase-like"/>
    <property type="match status" value="1"/>
</dbReference>
<dbReference type="PANTHER" id="PTHR47320:SF1">
    <property type="entry name" value="BIFUNCTIONAL URIDYLYLTRANSFERASE_URIDYLYL-REMOVING ENZYME"/>
    <property type="match status" value="1"/>
</dbReference>
<dbReference type="InterPro" id="IPR006674">
    <property type="entry name" value="HD_domain"/>
</dbReference>
<dbReference type="EC" id="2.7.7.59" evidence="7"/>
<organism evidence="7 8">
    <name type="scientific">Haloechinothrix aidingensis</name>
    <dbReference type="NCBI Taxonomy" id="2752311"/>
    <lineage>
        <taxon>Bacteria</taxon>
        <taxon>Bacillati</taxon>
        <taxon>Actinomycetota</taxon>
        <taxon>Actinomycetes</taxon>
        <taxon>Pseudonocardiales</taxon>
        <taxon>Pseudonocardiaceae</taxon>
        <taxon>Haloechinothrix</taxon>
    </lineage>
</organism>
<evidence type="ECO:0000256" key="1">
    <source>
        <dbReference type="ARBA" id="ARBA00022679"/>
    </source>
</evidence>
<dbReference type="Pfam" id="PF01966">
    <property type="entry name" value="HD"/>
    <property type="match status" value="1"/>
</dbReference>
<dbReference type="PANTHER" id="PTHR47320">
    <property type="entry name" value="BIFUNCTIONAL URIDYLYLTRANSFERASE/URIDYLYL-REMOVING ENZYME"/>
    <property type="match status" value="1"/>
</dbReference>
<dbReference type="AlphaFoldDB" id="A0A838AGD7"/>
<dbReference type="InterPro" id="IPR003607">
    <property type="entry name" value="HD/PDEase_dom"/>
</dbReference>
<gene>
    <name evidence="7" type="ORF">H0B56_22120</name>
</gene>
<dbReference type="CDD" id="cd04873">
    <property type="entry name" value="ACT_UUR-ACR-like"/>
    <property type="match status" value="1"/>
</dbReference>
<evidence type="ECO:0000313" key="8">
    <source>
        <dbReference type="Proteomes" id="UP000582974"/>
    </source>
</evidence>
<keyword evidence="3" id="KW-0378">Hydrolase</keyword>
<keyword evidence="2 7" id="KW-0548">Nucleotidyltransferase</keyword>
<dbReference type="InterPro" id="IPR043519">
    <property type="entry name" value="NT_sf"/>
</dbReference>
<name>A0A838AGD7_9PSEU</name>
<dbReference type="Proteomes" id="UP000582974">
    <property type="component" value="Unassembled WGS sequence"/>
</dbReference>
<protein>
    <submittedName>
        <fullName evidence="7">[protein-PII] uridylyltransferase</fullName>
        <ecNumber evidence="7">2.7.7.59</ecNumber>
    </submittedName>
</protein>
<evidence type="ECO:0000313" key="7">
    <source>
        <dbReference type="EMBL" id="MBA0128251.1"/>
    </source>
</evidence>
<evidence type="ECO:0000259" key="6">
    <source>
        <dbReference type="PROSITE" id="PS51831"/>
    </source>
</evidence>
<proteinExistence type="predicted"/>
<evidence type="ECO:0000256" key="5">
    <source>
        <dbReference type="ARBA" id="ARBA00023268"/>
    </source>
</evidence>
<feature type="domain" description="HD" evidence="6">
    <location>
        <begin position="419"/>
        <end position="533"/>
    </location>
</feature>
<sequence>MSASELLVATDRLLEGTHGGEPHGRPGAAALRAGLVDLYEFWLSHHATAAGVGIGNADVALVAVGGLGRRELVPFSDLDLVLVHDGGRGAASIAGIADELWYPLWDAGLGLDHSVRTPREALAVANNDLRTALGLLDTRLIAGDAGIAERLARSARQQWQRTARARVAELADGVRHRWHTVGEIGGVTEPDLKHAGGGLRDIALLDALAAAQLVDRCGDEVHAARSLLLDVRTELRRELRRDRDVLAAEHAATIARTLGFADRFALARELSAGGRAVRYALDVALRSSARAARRTRGFRVRRTPLAEGVVLHDGEVALAKGADPRGDEGLLLRVGVAAARGPYPISQGTLRVLADSAPEPRAPWPSAMRSDLISLLGSGEGLYDAVEALDRAGLWGRLFPEWGAIRDLQPAEPVHSWSVDRHLLATCVAAASLSTTVSRPDLLMLGALLHDIGKGRRRDHSVLGADIAARIAHRIGLEPADSDRVAGMVRHHLLLPHTALRRDISEPATVHRVVRTIGADPELLELLHALAHADARATTAGAWSTWKARLLADLASRCRQVMAGKRLTRPEPLDEEQRALAEEAARSGHAGVRVSTDDAVVTVVAAAARGAEVLVPVTGALAVHSLKVHAAAVHWHAGIPVGVFTASPRFGTPPDTTFLREQVVRALHGTLPIAERLAGKERDYPQPSGARPDVRVQWFDEDLPRQDAALLELRATDRIGLLHRIACALRAAGAEVGWLRAETYGAWSVDSFALRRRDGAPDHQWRLRVEREVHAALRDGRDA</sequence>
<reference evidence="7 8" key="1">
    <citation type="submission" date="2020-07" db="EMBL/GenBank/DDBJ databases">
        <title>Genome of Haloechinothrix sp.</title>
        <authorList>
            <person name="Tang S.-K."/>
            <person name="Yang L."/>
            <person name="Zhu W.-Y."/>
        </authorList>
    </citation>
    <scope>NUCLEOTIDE SEQUENCE [LARGE SCALE GENOMIC DNA]</scope>
    <source>
        <strain evidence="7 8">YIM 98757</strain>
    </source>
</reference>
<dbReference type="RefSeq" id="WP_180895049.1">
    <property type="nucleotide sequence ID" value="NZ_JACCKD010000010.1"/>
</dbReference>
<dbReference type="CDD" id="cd05401">
    <property type="entry name" value="NT_GlnE_GlnD_like"/>
    <property type="match status" value="1"/>
</dbReference>
<keyword evidence="1 7" id="KW-0808">Transferase</keyword>
<dbReference type="CDD" id="cd00077">
    <property type="entry name" value="HDc"/>
    <property type="match status" value="1"/>
</dbReference>
<dbReference type="PIRSF" id="PIRSF006288">
    <property type="entry name" value="PII_uridyltransf"/>
    <property type="match status" value="1"/>
</dbReference>
<dbReference type="InterPro" id="IPR010043">
    <property type="entry name" value="UTase/UR"/>
</dbReference>
<evidence type="ECO:0000256" key="4">
    <source>
        <dbReference type="ARBA" id="ARBA00022842"/>
    </source>
</evidence>
<dbReference type="Gene3D" id="1.10.3090.10">
    <property type="entry name" value="cca-adding enzyme, domain 2"/>
    <property type="match status" value="1"/>
</dbReference>
<accession>A0A838AGD7</accession>
<comment type="caution">
    <text evidence="7">The sequence shown here is derived from an EMBL/GenBank/DDBJ whole genome shotgun (WGS) entry which is preliminary data.</text>
</comment>
<dbReference type="NCBIfam" id="NF002895">
    <property type="entry name" value="PRK03381.1"/>
    <property type="match status" value="1"/>
</dbReference>
<keyword evidence="4" id="KW-0460">Magnesium</keyword>
<dbReference type="SUPFAM" id="SSF81301">
    <property type="entry name" value="Nucleotidyltransferase"/>
    <property type="match status" value="1"/>
</dbReference>
<dbReference type="GO" id="GO:0016787">
    <property type="term" value="F:hydrolase activity"/>
    <property type="evidence" value="ECO:0007669"/>
    <property type="project" value="UniProtKB-KW"/>
</dbReference>
<dbReference type="SMART" id="SM00471">
    <property type="entry name" value="HDc"/>
    <property type="match status" value="1"/>
</dbReference>
<dbReference type="EMBL" id="JACCKD010000010">
    <property type="protein sequence ID" value="MBA0128251.1"/>
    <property type="molecule type" value="Genomic_DNA"/>
</dbReference>
<dbReference type="GO" id="GO:0008773">
    <property type="term" value="F:[protein-PII] uridylyltransferase activity"/>
    <property type="evidence" value="ECO:0007669"/>
    <property type="project" value="UniProtKB-EC"/>
</dbReference>
<evidence type="ECO:0000256" key="2">
    <source>
        <dbReference type="ARBA" id="ARBA00022695"/>
    </source>
</evidence>
<keyword evidence="8" id="KW-1185">Reference proteome</keyword>
<keyword evidence="5" id="KW-0511">Multifunctional enzyme</keyword>
<evidence type="ECO:0000256" key="3">
    <source>
        <dbReference type="ARBA" id="ARBA00022801"/>
    </source>
</evidence>
<dbReference type="PROSITE" id="PS51831">
    <property type="entry name" value="HD"/>
    <property type="match status" value="1"/>
</dbReference>